<dbReference type="EMBL" id="MGDD01000074">
    <property type="protein sequence ID" value="OGL47426.1"/>
    <property type="molecule type" value="Genomic_DNA"/>
</dbReference>
<evidence type="ECO:0000313" key="3">
    <source>
        <dbReference type="Proteomes" id="UP000179266"/>
    </source>
</evidence>
<gene>
    <name evidence="2" type="ORF">A2161_09125</name>
</gene>
<comment type="caution">
    <text evidence="2">The sequence shown here is derived from an EMBL/GenBank/DDBJ whole genome shotgun (WGS) entry which is preliminary data.</text>
</comment>
<feature type="region of interest" description="Disordered" evidence="1">
    <location>
        <begin position="1"/>
        <end position="21"/>
    </location>
</feature>
<dbReference type="AlphaFoldDB" id="A0A1F7S0U0"/>
<protein>
    <submittedName>
        <fullName evidence="2">Uncharacterized protein</fullName>
    </submittedName>
</protein>
<sequence length="111" mass="12593">MKPTKKETGTDEEQEPTAHEGIPFVKRRDLIGHNLLIVRISNDFLCPDKNGQKNWVKSFEVLDREDSNAPKSFLVNSNTALDQPIIGVESCLKLVKSENGMEYFVWGPPHK</sequence>
<evidence type="ECO:0000313" key="2">
    <source>
        <dbReference type="EMBL" id="OGL47426.1"/>
    </source>
</evidence>
<proteinExistence type="predicted"/>
<name>A0A1F7S0U0_9BACT</name>
<evidence type="ECO:0000256" key="1">
    <source>
        <dbReference type="SAM" id="MobiDB-lite"/>
    </source>
</evidence>
<accession>A0A1F7S0U0</accession>
<organism evidence="2 3">
    <name type="scientific">Candidatus Schekmanbacteria bacterium RBG_13_48_7</name>
    <dbReference type="NCBI Taxonomy" id="1817878"/>
    <lineage>
        <taxon>Bacteria</taxon>
        <taxon>Candidatus Schekmaniibacteriota</taxon>
    </lineage>
</organism>
<dbReference type="Proteomes" id="UP000179266">
    <property type="component" value="Unassembled WGS sequence"/>
</dbReference>
<reference evidence="2 3" key="1">
    <citation type="journal article" date="2016" name="Nat. Commun.">
        <title>Thousands of microbial genomes shed light on interconnected biogeochemical processes in an aquifer system.</title>
        <authorList>
            <person name="Anantharaman K."/>
            <person name="Brown C.T."/>
            <person name="Hug L.A."/>
            <person name="Sharon I."/>
            <person name="Castelle C.J."/>
            <person name="Probst A.J."/>
            <person name="Thomas B.C."/>
            <person name="Singh A."/>
            <person name="Wilkins M.J."/>
            <person name="Karaoz U."/>
            <person name="Brodie E.L."/>
            <person name="Williams K.H."/>
            <person name="Hubbard S.S."/>
            <person name="Banfield J.F."/>
        </authorList>
    </citation>
    <scope>NUCLEOTIDE SEQUENCE [LARGE SCALE GENOMIC DNA]</scope>
</reference>